<dbReference type="RefSeq" id="WP_054680432.1">
    <property type="nucleotide sequence ID" value="NZ_AYYO01000024.1"/>
</dbReference>
<protein>
    <submittedName>
        <fullName evidence="2">Uncharacterized protein</fullName>
    </submittedName>
</protein>
<gene>
    <name evidence="2" type="ORF">FC18_GL001434</name>
</gene>
<dbReference type="PATRIC" id="fig|1291052.5.peg.1453"/>
<proteinExistence type="predicted"/>
<dbReference type="EMBL" id="AYYO01000024">
    <property type="protein sequence ID" value="KRM55273.1"/>
    <property type="molecule type" value="Genomic_DNA"/>
</dbReference>
<dbReference type="AlphaFoldDB" id="A0A0R1ZU56"/>
<name>A0A0R1ZU56_9LACO</name>
<evidence type="ECO:0000256" key="1">
    <source>
        <dbReference type="SAM" id="Phobius"/>
    </source>
</evidence>
<organism evidence="2 3">
    <name type="scientific">Lacticaseibacillus sharpeae JCM 1186 = DSM 20505</name>
    <dbReference type="NCBI Taxonomy" id="1291052"/>
    <lineage>
        <taxon>Bacteria</taxon>
        <taxon>Bacillati</taxon>
        <taxon>Bacillota</taxon>
        <taxon>Bacilli</taxon>
        <taxon>Lactobacillales</taxon>
        <taxon>Lactobacillaceae</taxon>
        <taxon>Lacticaseibacillus</taxon>
    </lineage>
</organism>
<keyword evidence="1" id="KW-0472">Membrane</keyword>
<keyword evidence="3" id="KW-1185">Reference proteome</keyword>
<comment type="caution">
    <text evidence="2">The sequence shown here is derived from an EMBL/GenBank/DDBJ whole genome shotgun (WGS) entry which is preliminary data.</text>
</comment>
<reference evidence="2 3" key="1">
    <citation type="journal article" date="2015" name="Genome Announc.">
        <title>Expanding the biotechnology potential of lactobacilli through comparative genomics of 213 strains and associated genera.</title>
        <authorList>
            <person name="Sun Z."/>
            <person name="Harris H.M."/>
            <person name="McCann A."/>
            <person name="Guo C."/>
            <person name="Argimon S."/>
            <person name="Zhang W."/>
            <person name="Yang X."/>
            <person name="Jeffery I.B."/>
            <person name="Cooney J.C."/>
            <person name="Kagawa T.F."/>
            <person name="Liu W."/>
            <person name="Song Y."/>
            <person name="Salvetti E."/>
            <person name="Wrobel A."/>
            <person name="Rasinkangas P."/>
            <person name="Parkhill J."/>
            <person name="Rea M.C."/>
            <person name="O'Sullivan O."/>
            <person name="Ritari J."/>
            <person name="Douillard F.P."/>
            <person name="Paul Ross R."/>
            <person name="Yang R."/>
            <person name="Briner A.E."/>
            <person name="Felis G.E."/>
            <person name="de Vos W.M."/>
            <person name="Barrangou R."/>
            <person name="Klaenhammer T.R."/>
            <person name="Caufield P.W."/>
            <person name="Cui Y."/>
            <person name="Zhang H."/>
            <person name="O'Toole P.W."/>
        </authorList>
    </citation>
    <scope>NUCLEOTIDE SEQUENCE [LARGE SCALE GENOMIC DNA]</scope>
    <source>
        <strain evidence="2 3">DSM 20505</strain>
    </source>
</reference>
<accession>A0A0R1ZU56</accession>
<feature type="transmembrane region" description="Helical" evidence="1">
    <location>
        <begin position="36"/>
        <end position="57"/>
    </location>
</feature>
<keyword evidence="1" id="KW-1133">Transmembrane helix</keyword>
<sequence length="69" mass="7352">MTAFALSYLIAVGAILLVLLATKKVGKAGKDMLHEIAGILNGFTEIIVAACALIKAIRELINLCKRKGR</sequence>
<keyword evidence="1" id="KW-0812">Transmembrane</keyword>
<evidence type="ECO:0000313" key="3">
    <source>
        <dbReference type="Proteomes" id="UP000051679"/>
    </source>
</evidence>
<evidence type="ECO:0000313" key="2">
    <source>
        <dbReference type="EMBL" id="KRM55273.1"/>
    </source>
</evidence>
<dbReference type="Proteomes" id="UP000051679">
    <property type="component" value="Unassembled WGS sequence"/>
</dbReference>